<dbReference type="OrthoDB" id="192887at2759"/>
<dbReference type="GO" id="GO:0004674">
    <property type="term" value="F:protein serine/threonine kinase activity"/>
    <property type="evidence" value="ECO:0007669"/>
    <property type="project" value="UniProtKB-KW"/>
</dbReference>
<dbReference type="SUPFAM" id="SSF56112">
    <property type="entry name" value="Protein kinase-like (PK-like)"/>
    <property type="match status" value="1"/>
</dbReference>
<dbReference type="RefSeq" id="XP_004332929.1">
    <property type="nucleotide sequence ID" value="XM_004332881.1"/>
</dbReference>
<dbReference type="PANTHER" id="PTHR24055">
    <property type="entry name" value="MITOGEN-ACTIVATED PROTEIN KINASE"/>
    <property type="match status" value="1"/>
</dbReference>
<comment type="similarity">
    <text evidence="4">Belongs to the protein kinase superfamily.</text>
</comment>
<dbReference type="Gene3D" id="1.10.510.10">
    <property type="entry name" value="Transferase(Phosphotransferase) domain 1"/>
    <property type="match status" value="1"/>
</dbReference>
<dbReference type="InterPro" id="IPR050117">
    <property type="entry name" value="MAPK"/>
</dbReference>
<reference evidence="7 8" key="1">
    <citation type="journal article" date="2013" name="Genome Biol.">
        <title>Genome of Acanthamoeba castellanii highlights extensive lateral gene transfer and early evolution of tyrosine kinase signaling.</title>
        <authorList>
            <person name="Clarke M."/>
            <person name="Lohan A.J."/>
            <person name="Liu B."/>
            <person name="Lagkouvardos I."/>
            <person name="Roy S."/>
            <person name="Zafar N."/>
            <person name="Bertelli C."/>
            <person name="Schilde C."/>
            <person name="Kianianmomeni A."/>
            <person name="Burglin T.R."/>
            <person name="Frech C."/>
            <person name="Turcotte B."/>
            <person name="Kopec K.O."/>
            <person name="Synnott J.M."/>
            <person name="Choo C."/>
            <person name="Paponov I."/>
            <person name="Finkler A."/>
            <person name="Soon Heng Tan C."/>
            <person name="Hutchins A.P."/>
            <person name="Weinmeier T."/>
            <person name="Rattei T."/>
            <person name="Chu J.S."/>
            <person name="Gimenez G."/>
            <person name="Irimia M."/>
            <person name="Rigden D.J."/>
            <person name="Fitzpatrick D.A."/>
            <person name="Lorenzo-Morales J."/>
            <person name="Bateman A."/>
            <person name="Chiu C.H."/>
            <person name="Tang P."/>
            <person name="Hegemann P."/>
            <person name="Fromm H."/>
            <person name="Raoult D."/>
            <person name="Greub G."/>
            <person name="Miranda-Saavedra D."/>
            <person name="Chen N."/>
            <person name="Nash P."/>
            <person name="Ginger M.L."/>
            <person name="Horn M."/>
            <person name="Schaap P."/>
            <person name="Caler L."/>
            <person name="Loftus B."/>
        </authorList>
    </citation>
    <scope>NUCLEOTIDE SEQUENCE [LARGE SCALE GENOMIC DNA]</scope>
    <source>
        <strain evidence="7 8">Neff</strain>
    </source>
</reference>
<dbReference type="EMBL" id="KB008171">
    <property type="protein sequence ID" value="ELR10916.1"/>
    <property type="molecule type" value="Genomic_DNA"/>
</dbReference>
<evidence type="ECO:0000313" key="8">
    <source>
        <dbReference type="Proteomes" id="UP000011083"/>
    </source>
</evidence>
<dbReference type="GeneID" id="14911347"/>
<keyword evidence="4" id="KW-0723">Serine/threonine-protein kinase</keyword>
<name>L8GFF6_ACACF</name>
<dbReference type="FunFam" id="1.10.510.10:FF:000238">
    <property type="entry name" value="Mitogen-activated protein kinase"/>
    <property type="match status" value="1"/>
</dbReference>
<feature type="binding site" evidence="3">
    <location>
        <position position="42"/>
    </location>
    <ligand>
        <name>ATP</name>
        <dbReference type="ChEBI" id="CHEBI:30616"/>
    </ligand>
</feature>
<keyword evidence="8" id="KW-1185">Reference proteome</keyword>
<keyword evidence="7" id="KW-0418">Kinase</keyword>
<dbReference type="VEuPathDB" id="AmoebaDB:ACA1_145580"/>
<dbReference type="CDD" id="cd07852">
    <property type="entry name" value="STKc_MAPK15-like"/>
    <property type="match status" value="1"/>
</dbReference>
<keyword evidence="7" id="KW-0808">Transferase</keyword>
<evidence type="ECO:0000256" key="4">
    <source>
        <dbReference type="RuleBase" id="RU000304"/>
    </source>
</evidence>
<dbReference type="GO" id="GO:0005524">
    <property type="term" value="F:ATP binding"/>
    <property type="evidence" value="ECO:0007669"/>
    <property type="project" value="UniProtKB-UniRule"/>
</dbReference>
<gene>
    <name evidence="7" type="ORF">ACA1_145580</name>
</gene>
<dbReference type="AlphaFoldDB" id="L8GFF6"/>
<evidence type="ECO:0000259" key="6">
    <source>
        <dbReference type="PROSITE" id="PS50011"/>
    </source>
</evidence>
<dbReference type="Proteomes" id="UP000011083">
    <property type="component" value="Unassembled WGS sequence"/>
</dbReference>
<evidence type="ECO:0000256" key="5">
    <source>
        <dbReference type="SAM" id="MobiDB-lite"/>
    </source>
</evidence>
<evidence type="ECO:0000313" key="7">
    <source>
        <dbReference type="EMBL" id="ELR10916.1"/>
    </source>
</evidence>
<evidence type="ECO:0000256" key="1">
    <source>
        <dbReference type="ARBA" id="ARBA00022741"/>
    </source>
</evidence>
<dbReference type="InterPro" id="IPR008271">
    <property type="entry name" value="Ser/Thr_kinase_AS"/>
</dbReference>
<proteinExistence type="inferred from homology"/>
<keyword evidence="1 3" id="KW-0547">Nucleotide-binding</keyword>
<dbReference type="PROSITE" id="PS50011">
    <property type="entry name" value="PROTEIN_KINASE_DOM"/>
    <property type="match status" value="1"/>
</dbReference>
<dbReference type="InterPro" id="IPR017441">
    <property type="entry name" value="Protein_kinase_ATP_BS"/>
</dbReference>
<evidence type="ECO:0000256" key="3">
    <source>
        <dbReference type="PROSITE-ProRule" id="PRU10141"/>
    </source>
</evidence>
<dbReference type="PROSITE" id="PS00107">
    <property type="entry name" value="PROTEIN_KINASE_ATP"/>
    <property type="match status" value="1"/>
</dbReference>
<dbReference type="Gene3D" id="3.30.200.20">
    <property type="entry name" value="Phosphorylase Kinase, domain 1"/>
    <property type="match status" value="1"/>
</dbReference>
<dbReference type="InterPro" id="IPR000719">
    <property type="entry name" value="Prot_kinase_dom"/>
</dbReference>
<dbReference type="OMA" id="PDQEWTR"/>
<feature type="compositionally biased region" description="Basic residues" evidence="5">
    <location>
        <begin position="347"/>
        <end position="377"/>
    </location>
</feature>
<evidence type="ECO:0000256" key="2">
    <source>
        <dbReference type="ARBA" id="ARBA00022840"/>
    </source>
</evidence>
<dbReference type="InterPro" id="IPR011009">
    <property type="entry name" value="Kinase-like_dom_sf"/>
</dbReference>
<dbReference type="PROSITE" id="PS00108">
    <property type="entry name" value="PROTEIN_KINASE_ST"/>
    <property type="match status" value="1"/>
</dbReference>
<protein>
    <submittedName>
        <fullName evidence="7">Extracellular response kinase, putative</fullName>
    </submittedName>
</protein>
<dbReference type="STRING" id="1257118.L8GFF6"/>
<keyword evidence="2 3" id="KW-0067">ATP-binding</keyword>
<dbReference type="Pfam" id="PF00069">
    <property type="entry name" value="Pkinase"/>
    <property type="match status" value="1"/>
</dbReference>
<dbReference type="KEGG" id="acan:ACA1_145580"/>
<dbReference type="SMART" id="SM00220">
    <property type="entry name" value="S_TKc"/>
    <property type="match status" value="1"/>
</dbReference>
<sequence length="377" mass="43088">MSDDIDKHVLKRYEIATKLGKGAYGIVWKALDKKNGNDVALKKIFDAFQNATDAQRTFRPDLEGGGASKMPNREIMFLQELGGHENIIKLLKVIKADNDRDIYLVFEYMETDLHEVIRAKILEDVHKQYIIYQLLKALKYMHSGDVLHRDMKPSNLLLNSECLMKVADFGLARSIAALENEDVENPVLTDYVATRWYRAPEILLGSQRYTKGVDMWSIGCILGELLGGKPMFPGTSTMNQLDRIIEVTGRPTSEDIEAIKSPFAANMLESLPPSQPRSLSDIYPTAPDEALSLLRRLLQFSPDKRISAEEFHDREEPTCPHTIKISIDDNKKCGTTEYRNELYADIKKKKKEQKKASKKKREKKKGAKKRREKKEKD</sequence>
<feature type="region of interest" description="Disordered" evidence="5">
    <location>
        <begin position="343"/>
        <end position="377"/>
    </location>
</feature>
<organism evidence="7 8">
    <name type="scientific">Acanthamoeba castellanii (strain ATCC 30010 / Neff)</name>
    <dbReference type="NCBI Taxonomy" id="1257118"/>
    <lineage>
        <taxon>Eukaryota</taxon>
        <taxon>Amoebozoa</taxon>
        <taxon>Discosea</taxon>
        <taxon>Longamoebia</taxon>
        <taxon>Centramoebida</taxon>
        <taxon>Acanthamoebidae</taxon>
        <taxon>Acanthamoeba</taxon>
    </lineage>
</organism>
<accession>L8GFF6</accession>
<feature type="domain" description="Protein kinase" evidence="6">
    <location>
        <begin position="13"/>
        <end position="319"/>
    </location>
</feature>